<evidence type="ECO:0000313" key="2">
    <source>
        <dbReference type="Proteomes" id="UP000607653"/>
    </source>
</evidence>
<dbReference type="Proteomes" id="UP000607653">
    <property type="component" value="Unassembled WGS sequence"/>
</dbReference>
<accession>A0A822XX17</accession>
<evidence type="ECO:0000313" key="1">
    <source>
        <dbReference type="EMBL" id="DAD24870.1"/>
    </source>
</evidence>
<reference evidence="1 2" key="1">
    <citation type="journal article" date="2020" name="Mol. Biol. Evol.">
        <title>Distinct Expression and Methylation Patterns for Genes with Different Fates following a Single Whole-Genome Duplication in Flowering Plants.</title>
        <authorList>
            <person name="Shi T."/>
            <person name="Rahmani R.S."/>
            <person name="Gugger P.F."/>
            <person name="Wang M."/>
            <person name="Li H."/>
            <person name="Zhang Y."/>
            <person name="Li Z."/>
            <person name="Wang Q."/>
            <person name="Van de Peer Y."/>
            <person name="Marchal K."/>
            <person name="Chen J."/>
        </authorList>
    </citation>
    <scope>NUCLEOTIDE SEQUENCE [LARGE SCALE GENOMIC DNA]</scope>
    <source>
        <tissue evidence="1">Leaf</tissue>
    </source>
</reference>
<dbReference type="AlphaFoldDB" id="A0A822XX17"/>
<proteinExistence type="predicted"/>
<gene>
    <name evidence="1" type="ORF">HUJ06_026334</name>
</gene>
<dbReference type="EMBL" id="DUZY01000001">
    <property type="protein sequence ID" value="DAD24870.1"/>
    <property type="molecule type" value="Genomic_DNA"/>
</dbReference>
<comment type="caution">
    <text evidence="1">The sequence shown here is derived from an EMBL/GenBank/DDBJ whole genome shotgun (WGS) entry which is preliminary data.</text>
</comment>
<keyword evidence="2" id="KW-1185">Reference proteome</keyword>
<protein>
    <submittedName>
        <fullName evidence="1">Uncharacterized protein</fullName>
    </submittedName>
</protein>
<sequence length="81" mass="9253">MLILVLLQKIKVQTQILTFSFSKFIAFLRDMQHIQEVHDSALTYAKGCPSIILNDHLCFNICPYPSAINANGKPEILIRHK</sequence>
<name>A0A822XX17_NELNU</name>
<organism evidence="1 2">
    <name type="scientific">Nelumbo nucifera</name>
    <name type="common">Sacred lotus</name>
    <dbReference type="NCBI Taxonomy" id="4432"/>
    <lineage>
        <taxon>Eukaryota</taxon>
        <taxon>Viridiplantae</taxon>
        <taxon>Streptophyta</taxon>
        <taxon>Embryophyta</taxon>
        <taxon>Tracheophyta</taxon>
        <taxon>Spermatophyta</taxon>
        <taxon>Magnoliopsida</taxon>
        <taxon>Proteales</taxon>
        <taxon>Nelumbonaceae</taxon>
        <taxon>Nelumbo</taxon>
    </lineage>
</organism>